<evidence type="ECO:0000313" key="3">
    <source>
        <dbReference type="EMBL" id="WOL08827.1"/>
    </source>
</evidence>
<dbReference type="GO" id="GO:0003700">
    <property type="term" value="F:DNA-binding transcription factor activity"/>
    <property type="evidence" value="ECO:0007669"/>
    <property type="project" value="InterPro"/>
</dbReference>
<keyword evidence="1" id="KW-0175">Coiled coil</keyword>
<dbReference type="EMBL" id="CP136894">
    <property type="protein sequence ID" value="WOL08827.1"/>
    <property type="molecule type" value="Genomic_DNA"/>
</dbReference>
<evidence type="ECO:0000259" key="2">
    <source>
        <dbReference type="PROSITE" id="PS51297"/>
    </source>
</evidence>
<evidence type="ECO:0000256" key="1">
    <source>
        <dbReference type="SAM" id="Coils"/>
    </source>
</evidence>
<dbReference type="Proteomes" id="UP001327560">
    <property type="component" value="Chromosome 5"/>
</dbReference>
<name>A0AAQ3KJ88_9LILI</name>
<gene>
    <name evidence="3" type="ORF">Cni_G17580</name>
</gene>
<dbReference type="AlphaFoldDB" id="A0AAQ3KJ88"/>
<dbReference type="Pfam" id="PF01486">
    <property type="entry name" value="K-box"/>
    <property type="match status" value="1"/>
</dbReference>
<reference evidence="3 4" key="1">
    <citation type="submission" date="2023-10" db="EMBL/GenBank/DDBJ databases">
        <title>Chromosome-scale genome assembly provides insights into flower coloration mechanisms of Canna indica.</title>
        <authorList>
            <person name="Li C."/>
        </authorList>
    </citation>
    <scope>NUCLEOTIDE SEQUENCE [LARGE SCALE GENOMIC DNA]</scope>
    <source>
        <tissue evidence="3">Flower</tissue>
    </source>
</reference>
<feature type="domain" description="K-box" evidence="2">
    <location>
        <begin position="23"/>
        <end position="113"/>
    </location>
</feature>
<organism evidence="3 4">
    <name type="scientific">Canna indica</name>
    <name type="common">Indian-shot</name>
    <dbReference type="NCBI Taxonomy" id="4628"/>
    <lineage>
        <taxon>Eukaryota</taxon>
        <taxon>Viridiplantae</taxon>
        <taxon>Streptophyta</taxon>
        <taxon>Embryophyta</taxon>
        <taxon>Tracheophyta</taxon>
        <taxon>Spermatophyta</taxon>
        <taxon>Magnoliopsida</taxon>
        <taxon>Liliopsida</taxon>
        <taxon>Zingiberales</taxon>
        <taxon>Cannaceae</taxon>
        <taxon>Canna</taxon>
    </lineage>
</organism>
<keyword evidence="4" id="KW-1185">Reference proteome</keyword>
<accession>A0AAQ3KJ88</accession>
<evidence type="ECO:0000313" key="4">
    <source>
        <dbReference type="Proteomes" id="UP001327560"/>
    </source>
</evidence>
<sequence>MTRKCYMPPYKAQILTYRQFLLEKFWQREATSLRQQLHKLQETQRQLMGEELSGLSVKDLENLENQLEMSLHGVRKRKEQLLVDEIQELNRKGNIIHQENVELYRKMNIMHQENIELYKKVAGPNCIVNQKLLDKQRRVFPLPYMPKNQKYLSIKQISNSGWHFMCTRIILAHLESRKLIVYYYSLSNGIQKDEDYAINNRYGIAPYFIQGYSS</sequence>
<proteinExistence type="predicted"/>
<dbReference type="PROSITE" id="PS51297">
    <property type="entry name" value="K_BOX"/>
    <property type="match status" value="1"/>
</dbReference>
<protein>
    <submittedName>
        <fullName evidence="3">MADS-box transcription factor 23-like</fullName>
    </submittedName>
</protein>
<dbReference type="GO" id="GO:0005634">
    <property type="term" value="C:nucleus"/>
    <property type="evidence" value="ECO:0007669"/>
    <property type="project" value="InterPro"/>
</dbReference>
<feature type="coiled-coil region" evidence="1">
    <location>
        <begin position="23"/>
        <end position="50"/>
    </location>
</feature>
<dbReference type="InterPro" id="IPR002487">
    <property type="entry name" value="TF_Kbox"/>
</dbReference>